<evidence type="ECO:0000256" key="3">
    <source>
        <dbReference type="ARBA" id="ARBA00023193"/>
    </source>
</evidence>
<protein>
    <submittedName>
        <fullName evidence="5">4E-binding protein</fullName>
    </submittedName>
</protein>
<dbReference type="GO" id="GO:0045947">
    <property type="term" value="P:negative regulation of translational initiation"/>
    <property type="evidence" value="ECO:0007669"/>
    <property type="project" value="InterPro"/>
</dbReference>
<comment type="similarity">
    <text evidence="1">Belongs to the eIF4E-binding protein family.</text>
</comment>
<sequence length="120" mass="12938">MSVPSSAASTTSRAIPFNVSRQDMINFSTSLGGTLYGTTPGGTKLVYDKNTLLQYRNSPLAKTPPPPEMANMLNMINKSQSSPHPHSKPIHSNKQPAAASTSAEAKNTTKQNEDDIFEMD</sequence>
<dbReference type="GO" id="GO:0005737">
    <property type="term" value="C:cytoplasm"/>
    <property type="evidence" value="ECO:0007669"/>
    <property type="project" value="TreeGrafter"/>
</dbReference>
<evidence type="ECO:0000256" key="2">
    <source>
        <dbReference type="ARBA" id="ARBA00022845"/>
    </source>
</evidence>
<evidence type="ECO:0000256" key="4">
    <source>
        <dbReference type="SAM" id="MobiDB-lite"/>
    </source>
</evidence>
<name>F4PG51_CACFS</name>
<keyword evidence="2" id="KW-0810">Translation regulation</keyword>
<dbReference type="KEGG" id="dfa:DFA_02929"/>
<keyword evidence="3" id="KW-0652">Protein synthesis inhibitor</keyword>
<evidence type="ECO:0000256" key="1">
    <source>
        <dbReference type="ARBA" id="ARBA00005480"/>
    </source>
</evidence>
<dbReference type="PANTHER" id="PTHR12669:SF12">
    <property type="entry name" value="EUKARYOTIC TRANSLATION INITIATION FACTOR 4E-BINDING PROTEIN"/>
    <property type="match status" value="1"/>
</dbReference>
<dbReference type="InterPro" id="IPR008606">
    <property type="entry name" value="EIF4EBP"/>
</dbReference>
<reference evidence="6" key="1">
    <citation type="journal article" date="2011" name="Genome Res.">
        <title>Phylogeny-wide analysis of social amoeba genomes highlights ancient origins for complex intercellular communication.</title>
        <authorList>
            <person name="Heidel A.J."/>
            <person name="Lawal H.M."/>
            <person name="Felder M."/>
            <person name="Schilde C."/>
            <person name="Helps N.R."/>
            <person name="Tunggal B."/>
            <person name="Rivero F."/>
            <person name="John U."/>
            <person name="Schleicher M."/>
            <person name="Eichinger L."/>
            <person name="Platzer M."/>
            <person name="Noegel A.A."/>
            <person name="Schaap P."/>
            <person name="Gloeckner G."/>
        </authorList>
    </citation>
    <scope>NUCLEOTIDE SEQUENCE [LARGE SCALE GENOMIC DNA]</scope>
    <source>
        <strain evidence="6">SH3</strain>
    </source>
</reference>
<dbReference type="AlphaFoldDB" id="F4PG51"/>
<dbReference type="Proteomes" id="UP000007797">
    <property type="component" value="Unassembled WGS sequence"/>
</dbReference>
<dbReference type="Pfam" id="PF05456">
    <property type="entry name" value="eIF_4EBP"/>
    <property type="match status" value="1"/>
</dbReference>
<evidence type="ECO:0000313" key="5">
    <source>
        <dbReference type="EMBL" id="EGG24685.1"/>
    </source>
</evidence>
<organism evidence="5 6">
    <name type="scientific">Cavenderia fasciculata</name>
    <name type="common">Slime mold</name>
    <name type="synonym">Dictyostelium fasciculatum</name>
    <dbReference type="NCBI Taxonomy" id="261658"/>
    <lineage>
        <taxon>Eukaryota</taxon>
        <taxon>Amoebozoa</taxon>
        <taxon>Evosea</taxon>
        <taxon>Eumycetozoa</taxon>
        <taxon>Dictyostelia</taxon>
        <taxon>Acytosteliales</taxon>
        <taxon>Cavenderiaceae</taxon>
        <taxon>Cavenderia</taxon>
    </lineage>
</organism>
<feature type="region of interest" description="Disordered" evidence="4">
    <location>
        <begin position="57"/>
        <end position="120"/>
    </location>
</feature>
<evidence type="ECO:0000313" key="6">
    <source>
        <dbReference type="Proteomes" id="UP000007797"/>
    </source>
</evidence>
<proteinExistence type="inferred from homology"/>
<accession>F4PG51</accession>
<dbReference type="OrthoDB" id="19729at2759"/>
<dbReference type="PANTHER" id="PTHR12669">
    <property type="entry name" value="EUKARYOTIC TRANSLATION INITIATION FACTOR 4E-BINDING PROTEIN"/>
    <property type="match status" value="1"/>
</dbReference>
<dbReference type="RefSeq" id="XP_004362536.1">
    <property type="nucleotide sequence ID" value="XM_004362479.1"/>
</dbReference>
<dbReference type="EMBL" id="GL883006">
    <property type="protein sequence ID" value="EGG24685.1"/>
    <property type="molecule type" value="Genomic_DNA"/>
</dbReference>
<dbReference type="STRING" id="1054147.F4PG51"/>
<gene>
    <name evidence="5" type="primary">febA</name>
    <name evidence="5" type="ORF">DFA_02929</name>
</gene>
<dbReference type="OMA" id="PPEISNF"/>
<dbReference type="GeneID" id="14876732"/>
<keyword evidence="6" id="KW-1185">Reference proteome</keyword>
<dbReference type="GO" id="GO:0008190">
    <property type="term" value="F:eukaryotic initiation factor 4E binding"/>
    <property type="evidence" value="ECO:0007669"/>
    <property type="project" value="InterPro"/>
</dbReference>
<feature type="compositionally biased region" description="Polar residues" evidence="4">
    <location>
        <begin position="98"/>
        <end position="110"/>
    </location>
</feature>